<feature type="domain" description="Acyl-CoA dehydrogenase/oxidase C-terminal" evidence="6">
    <location>
        <begin position="267"/>
        <end position="402"/>
    </location>
</feature>
<dbReference type="InterPro" id="IPR009100">
    <property type="entry name" value="AcylCoA_DH/oxidase_NM_dom_sf"/>
</dbReference>
<keyword evidence="3" id="KW-0285">Flavoprotein</keyword>
<feature type="domain" description="Acyl-CoA dehydrogenase/oxidase N-terminal" evidence="7">
    <location>
        <begin position="7"/>
        <end position="124"/>
    </location>
</feature>
<dbReference type="GO" id="GO:0033539">
    <property type="term" value="P:fatty acid beta-oxidation using acyl-CoA dehydrogenase"/>
    <property type="evidence" value="ECO:0007669"/>
    <property type="project" value="TreeGrafter"/>
</dbReference>
<dbReference type="Proteomes" id="UP000830671">
    <property type="component" value="Chromosome 10"/>
</dbReference>
<comment type="cofactor">
    <cofactor evidence="1">
        <name>FAD</name>
        <dbReference type="ChEBI" id="CHEBI:57692"/>
    </cofactor>
</comment>
<keyword evidence="5" id="KW-1133">Transmembrane helix</keyword>
<keyword evidence="5" id="KW-0472">Membrane</keyword>
<dbReference type="KEGG" id="clup:CLUP02_18305"/>
<feature type="transmembrane region" description="Helical" evidence="5">
    <location>
        <begin position="582"/>
        <end position="603"/>
    </location>
</feature>
<keyword evidence="5" id="KW-0812">Transmembrane</keyword>
<gene>
    <name evidence="8" type="ORF">CLUP02_18305</name>
</gene>
<dbReference type="EMBL" id="CP019472">
    <property type="protein sequence ID" value="UQC76790.1"/>
    <property type="molecule type" value="Genomic_DNA"/>
</dbReference>
<dbReference type="Gene3D" id="2.40.110.10">
    <property type="entry name" value="Butyryl-CoA Dehydrogenase, subunit A, domain 2"/>
    <property type="match status" value="1"/>
</dbReference>
<dbReference type="SUPFAM" id="SSF56645">
    <property type="entry name" value="Acyl-CoA dehydrogenase NM domain-like"/>
    <property type="match status" value="1"/>
</dbReference>
<dbReference type="Pfam" id="PF00441">
    <property type="entry name" value="Acyl-CoA_dh_1"/>
    <property type="match status" value="1"/>
</dbReference>
<dbReference type="InterPro" id="IPR037069">
    <property type="entry name" value="AcylCoA_DH/ox_N_sf"/>
</dbReference>
<organism evidence="8 9">
    <name type="scientific">Colletotrichum lupini</name>
    <dbReference type="NCBI Taxonomy" id="145971"/>
    <lineage>
        <taxon>Eukaryota</taxon>
        <taxon>Fungi</taxon>
        <taxon>Dikarya</taxon>
        <taxon>Ascomycota</taxon>
        <taxon>Pezizomycotina</taxon>
        <taxon>Sordariomycetes</taxon>
        <taxon>Hypocreomycetidae</taxon>
        <taxon>Glomerellales</taxon>
        <taxon>Glomerellaceae</taxon>
        <taxon>Colletotrichum</taxon>
        <taxon>Colletotrichum acutatum species complex</taxon>
    </lineage>
</organism>
<dbReference type="Gene3D" id="1.10.540.10">
    <property type="entry name" value="Acyl-CoA dehydrogenase/oxidase, N-terminal domain"/>
    <property type="match status" value="1"/>
</dbReference>
<evidence type="ECO:0000259" key="7">
    <source>
        <dbReference type="Pfam" id="PF02771"/>
    </source>
</evidence>
<evidence type="ECO:0000256" key="1">
    <source>
        <dbReference type="ARBA" id="ARBA00001974"/>
    </source>
</evidence>
<dbReference type="SUPFAM" id="SSF47203">
    <property type="entry name" value="Acyl-CoA dehydrogenase C-terminal domain-like"/>
    <property type="match status" value="1"/>
</dbReference>
<protein>
    <recommendedName>
        <fullName evidence="10">Acyl-CoA dehydrogenase</fullName>
    </recommendedName>
</protein>
<dbReference type="RefSeq" id="XP_049138431.1">
    <property type="nucleotide sequence ID" value="XM_049297207.1"/>
</dbReference>
<evidence type="ECO:0000256" key="2">
    <source>
        <dbReference type="ARBA" id="ARBA00009347"/>
    </source>
</evidence>
<dbReference type="InterPro" id="IPR046373">
    <property type="entry name" value="Acyl-CoA_Oxase/DH_mid-dom_sf"/>
</dbReference>
<feature type="transmembrane region" description="Helical" evidence="5">
    <location>
        <begin position="558"/>
        <end position="576"/>
    </location>
</feature>
<dbReference type="InterPro" id="IPR009075">
    <property type="entry name" value="AcylCo_DH/oxidase_C"/>
</dbReference>
<feature type="transmembrane region" description="Helical" evidence="5">
    <location>
        <begin position="516"/>
        <end position="537"/>
    </location>
</feature>
<dbReference type="GO" id="GO:0046359">
    <property type="term" value="P:butyrate catabolic process"/>
    <property type="evidence" value="ECO:0007669"/>
    <property type="project" value="TreeGrafter"/>
</dbReference>
<dbReference type="PANTHER" id="PTHR43884">
    <property type="entry name" value="ACYL-COA DEHYDROGENASE"/>
    <property type="match status" value="1"/>
</dbReference>
<evidence type="ECO:0000313" key="8">
    <source>
        <dbReference type="EMBL" id="UQC76790.1"/>
    </source>
</evidence>
<dbReference type="CDD" id="cd00567">
    <property type="entry name" value="ACAD"/>
    <property type="match status" value="1"/>
</dbReference>
<dbReference type="InterPro" id="IPR036250">
    <property type="entry name" value="AcylCo_DH-like_C"/>
</dbReference>
<evidence type="ECO:0000259" key="6">
    <source>
        <dbReference type="Pfam" id="PF00441"/>
    </source>
</evidence>
<comment type="similarity">
    <text evidence="2">Belongs to the acyl-CoA dehydrogenase family.</text>
</comment>
<name>A0A9Q8WBR4_9PEZI</name>
<dbReference type="Pfam" id="PF02771">
    <property type="entry name" value="Acyl-CoA_dh_N"/>
    <property type="match status" value="1"/>
</dbReference>
<evidence type="ECO:0000256" key="4">
    <source>
        <dbReference type="ARBA" id="ARBA00022827"/>
    </source>
</evidence>
<keyword evidence="4" id="KW-0274">FAD</keyword>
<reference evidence="8" key="1">
    <citation type="journal article" date="2021" name="Mol. Plant Microbe Interact.">
        <title>Complete Genome Sequence of the Plant-Pathogenic Fungus Colletotrichum lupini.</title>
        <authorList>
            <person name="Baroncelli R."/>
            <person name="Pensec F."/>
            <person name="Da Lio D."/>
            <person name="Boufleur T."/>
            <person name="Vicente I."/>
            <person name="Sarrocco S."/>
            <person name="Picot A."/>
            <person name="Baraldi E."/>
            <person name="Sukno S."/>
            <person name="Thon M."/>
            <person name="Le Floch G."/>
        </authorList>
    </citation>
    <scope>NUCLEOTIDE SEQUENCE</scope>
    <source>
        <strain evidence="8">IMI 504893</strain>
    </source>
</reference>
<evidence type="ECO:0000313" key="9">
    <source>
        <dbReference type="Proteomes" id="UP000830671"/>
    </source>
</evidence>
<sequence>MVQFNLTEDQKALRAKGAKVAKEVLTHAYADYSKHSDQLTRFRATRPYYGKLIKEGLLKAFIPKAAGGDADTLLETAFLLEELYAVESSIVIHLVGSALGLLPLVLGGTAEQQERFLKPFLSGEGDPLASLAHSEPGGTANHLEQGGKGLGVTTRKEGDFYIVNGEKLWTTNSAGWDGKGAELTCLCARYSEDGLSEKSDVNPADNLMVLMVTREIVAQNTPEAFELLSEPELFGHIAVTGPHTRYANFKVPADHVLFAPGKAGLYIEQAFGISGALVGAMAVGTMRAAFEKALKFAKNDHRGGSMPIIQRQSPADLLIGAKIKIDTSRMLVWKALDSLDNGPGDAKSRFESCLTAKIYSSDSAVTCVWDCMQVVGMTSYAESAGFSRLLADAAVFPLFDGGNVGIRRRQFQKLIFSYSIICPFKDFPVEATQTMKAEVIKSFKVKSKSGGLDPGLQPTGSRYGYTTFLHSALNKSALGQPRSCVTITITFSTQSDFFDNFFLTLNKAMDPHLQVLVNHLVMMATVFSAVVLAVSFMTAAIDMREDSITPQPQCPTRLIFWLLLSIIQSIIMLLWLAGCVLFVPVAVVQAAIYCPIAVIGFVIQQTSGHHYAAGVASNIWDATTSCGVAPTTLRKRSLDATLWLSGGFWSRRQCGDPEAQELMNKSPIPAFETANIGCNCVLEGCWDKNLHSVECQALPSTEV</sequence>
<evidence type="ECO:0000256" key="5">
    <source>
        <dbReference type="SAM" id="Phobius"/>
    </source>
</evidence>
<dbReference type="GO" id="GO:0003995">
    <property type="term" value="F:acyl-CoA dehydrogenase activity"/>
    <property type="evidence" value="ECO:0007669"/>
    <property type="project" value="TreeGrafter"/>
</dbReference>
<accession>A0A9Q8WBR4</accession>
<evidence type="ECO:0000256" key="3">
    <source>
        <dbReference type="ARBA" id="ARBA00022630"/>
    </source>
</evidence>
<dbReference type="InterPro" id="IPR013786">
    <property type="entry name" value="AcylCoA_DH/ox_N"/>
</dbReference>
<proteinExistence type="inferred from homology"/>
<dbReference type="GeneID" id="73352217"/>
<dbReference type="GO" id="GO:0050660">
    <property type="term" value="F:flavin adenine dinucleotide binding"/>
    <property type="evidence" value="ECO:0007669"/>
    <property type="project" value="InterPro"/>
</dbReference>
<dbReference type="AlphaFoldDB" id="A0A9Q8WBR4"/>
<evidence type="ECO:0008006" key="10">
    <source>
        <dbReference type="Google" id="ProtNLM"/>
    </source>
</evidence>
<keyword evidence="9" id="KW-1185">Reference proteome</keyword>
<dbReference type="Gene3D" id="1.20.140.10">
    <property type="entry name" value="Butyryl-CoA Dehydrogenase, subunit A, domain 3"/>
    <property type="match status" value="1"/>
</dbReference>
<dbReference type="PANTHER" id="PTHR43884:SF12">
    <property type="entry name" value="ISOVALERYL-COA DEHYDROGENASE, MITOCHONDRIAL-RELATED"/>
    <property type="match status" value="1"/>
</dbReference>